<reference evidence="9 10" key="1">
    <citation type="submission" date="2018-06" db="EMBL/GenBank/DDBJ databases">
        <title>Lujinxingia sediminis gen. nov. sp. nov., a new facultative anaerobic member of the class Deltaproteobacteria, and proposal of Lujinxingaceae fam. nov.</title>
        <authorList>
            <person name="Guo L.-Y."/>
            <person name="Li C.-M."/>
            <person name="Wang S."/>
            <person name="Du Z.-J."/>
        </authorList>
    </citation>
    <scope>NUCLEOTIDE SEQUENCE [LARGE SCALE GENOMIC DNA]</scope>
    <source>
        <strain evidence="9 10">FA350</strain>
    </source>
</reference>
<dbReference type="GO" id="GO:0005886">
    <property type="term" value="C:plasma membrane"/>
    <property type="evidence" value="ECO:0007669"/>
    <property type="project" value="UniProtKB-SubCell"/>
</dbReference>
<evidence type="ECO:0000313" key="9">
    <source>
        <dbReference type="EMBL" id="AWV88966.1"/>
    </source>
</evidence>
<dbReference type="Pfam" id="PF00664">
    <property type="entry name" value="ABC_membrane"/>
    <property type="match status" value="1"/>
</dbReference>
<keyword evidence="5" id="KW-0547">Nucleotide-binding</keyword>
<keyword evidence="3" id="KW-1003">Cell membrane</keyword>
<dbReference type="Gene3D" id="1.20.1560.10">
    <property type="entry name" value="ABC transporter type 1, transmembrane domain"/>
    <property type="match status" value="1"/>
</dbReference>
<organism evidence="9 10">
    <name type="scientific">Bradymonas sediminis</name>
    <dbReference type="NCBI Taxonomy" id="1548548"/>
    <lineage>
        <taxon>Bacteria</taxon>
        <taxon>Deltaproteobacteria</taxon>
        <taxon>Bradymonadales</taxon>
        <taxon>Bradymonadaceae</taxon>
        <taxon>Bradymonas</taxon>
    </lineage>
</organism>
<dbReference type="Gene3D" id="3.40.50.300">
    <property type="entry name" value="P-loop containing nucleotide triphosphate hydrolases"/>
    <property type="match status" value="1"/>
</dbReference>
<dbReference type="PROSITE" id="PS00211">
    <property type="entry name" value="ABC_TRANSPORTER_1"/>
    <property type="match status" value="1"/>
</dbReference>
<gene>
    <name evidence="9" type="ORF">DN745_06270</name>
</gene>
<evidence type="ECO:0000256" key="5">
    <source>
        <dbReference type="ARBA" id="ARBA00022741"/>
    </source>
</evidence>
<comment type="subcellular location">
    <subcellularLocation>
        <location evidence="1">Cell membrane</location>
        <topology evidence="1">Multi-pass membrane protein</topology>
    </subcellularLocation>
</comment>
<dbReference type="InterPro" id="IPR011527">
    <property type="entry name" value="ABC1_TM_dom"/>
</dbReference>
<dbReference type="InterPro" id="IPR003593">
    <property type="entry name" value="AAA+_ATPase"/>
</dbReference>
<dbReference type="CDD" id="cd18541">
    <property type="entry name" value="ABC_6TM_TmrB_like"/>
    <property type="match status" value="1"/>
</dbReference>
<dbReference type="OrthoDB" id="5480201at2"/>
<dbReference type="GO" id="GO:0015421">
    <property type="term" value="F:ABC-type oligopeptide transporter activity"/>
    <property type="evidence" value="ECO:0007669"/>
    <property type="project" value="TreeGrafter"/>
</dbReference>
<dbReference type="FunFam" id="3.40.50.300:FF:000221">
    <property type="entry name" value="Multidrug ABC transporter ATP-binding protein"/>
    <property type="match status" value="1"/>
</dbReference>
<dbReference type="SMART" id="SM00382">
    <property type="entry name" value="AAA"/>
    <property type="match status" value="1"/>
</dbReference>
<protein>
    <submittedName>
        <fullName evidence="9">Uncharacterized protein</fullName>
    </submittedName>
</protein>
<keyword evidence="10" id="KW-1185">Reference proteome</keyword>
<accession>A0A2Z4FJS2</accession>
<dbReference type="Proteomes" id="UP000249799">
    <property type="component" value="Chromosome"/>
</dbReference>
<name>A0A2Z4FJS2_9DELT</name>
<evidence type="ECO:0000256" key="6">
    <source>
        <dbReference type="ARBA" id="ARBA00022840"/>
    </source>
</evidence>
<evidence type="ECO:0000256" key="4">
    <source>
        <dbReference type="ARBA" id="ARBA00022692"/>
    </source>
</evidence>
<dbReference type="PANTHER" id="PTHR43394:SF1">
    <property type="entry name" value="ATP-BINDING CASSETTE SUB-FAMILY B MEMBER 10, MITOCHONDRIAL"/>
    <property type="match status" value="1"/>
</dbReference>
<keyword evidence="4" id="KW-0812">Transmembrane</keyword>
<evidence type="ECO:0000256" key="3">
    <source>
        <dbReference type="ARBA" id="ARBA00022475"/>
    </source>
</evidence>
<dbReference type="PROSITE" id="PS50929">
    <property type="entry name" value="ABC_TM1F"/>
    <property type="match status" value="1"/>
</dbReference>
<proteinExistence type="predicted"/>
<dbReference type="GO" id="GO:0016887">
    <property type="term" value="F:ATP hydrolysis activity"/>
    <property type="evidence" value="ECO:0007669"/>
    <property type="project" value="InterPro"/>
</dbReference>
<dbReference type="InterPro" id="IPR003439">
    <property type="entry name" value="ABC_transporter-like_ATP-bd"/>
</dbReference>
<dbReference type="KEGG" id="bsed:DN745_06270"/>
<dbReference type="EMBL" id="CP030032">
    <property type="protein sequence ID" value="AWV88966.1"/>
    <property type="molecule type" value="Genomic_DNA"/>
</dbReference>
<dbReference type="Pfam" id="PF00005">
    <property type="entry name" value="ABC_tran"/>
    <property type="match status" value="1"/>
</dbReference>
<keyword evidence="2" id="KW-0813">Transport</keyword>
<keyword evidence="7" id="KW-1133">Transmembrane helix</keyword>
<keyword evidence="6" id="KW-0067">ATP-binding</keyword>
<evidence type="ECO:0000256" key="2">
    <source>
        <dbReference type="ARBA" id="ARBA00022448"/>
    </source>
</evidence>
<evidence type="ECO:0000256" key="1">
    <source>
        <dbReference type="ARBA" id="ARBA00004651"/>
    </source>
</evidence>
<dbReference type="InterPro" id="IPR027417">
    <property type="entry name" value="P-loop_NTPase"/>
</dbReference>
<evidence type="ECO:0000313" key="10">
    <source>
        <dbReference type="Proteomes" id="UP000249799"/>
    </source>
</evidence>
<dbReference type="InterPro" id="IPR036640">
    <property type="entry name" value="ABC1_TM_sf"/>
</dbReference>
<evidence type="ECO:0000256" key="8">
    <source>
        <dbReference type="ARBA" id="ARBA00023136"/>
    </source>
</evidence>
<dbReference type="PANTHER" id="PTHR43394">
    <property type="entry name" value="ATP-DEPENDENT PERMEASE MDL1, MITOCHONDRIAL"/>
    <property type="match status" value="1"/>
</dbReference>
<dbReference type="InterPro" id="IPR039421">
    <property type="entry name" value="Type_1_exporter"/>
</dbReference>
<evidence type="ECO:0000256" key="7">
    <source>
        <dbReference type="ARBA" id="ARBA00022989"/>
    </source>
</evidence>
<sequence>MTRALLACIYVPDPDPMTQNPPKLAATAESKKSSRNQRLWVFFKTYRTWFLFGAFFLLATNAMNLAIPAYIGEAVETLRDAAAQGDSLAAGFDAVRDQLVNIGLIIVALAIGGGIARTLSRILIFNAGRHIEFDLRNEIYDKLASLGSNFFGGMSTGDITSRSANDVSFVRVFFAISFLHIINTSIAYTIAMSRMIEINWKLTLVCLIPYPLILWVLRYLVHAVFQQTQAVQAQMSELSTKVQENLGGVSVIKCYAIQDREIDDYAVMNESFFEKNMRLAVLRGGMQTLMMLVAGVGTLAVLIVGTTMVVDGSMPLGDFVEFNSYVVALAFPTAAMGWVFSVWNRGLAAFERITEILDTTPRIQEPSEDERRELPALVDNVDRGEVSLRNVSFAYPDDPETQVLHDINMEIPAGSSVAIVGRTGSGKSTLIKLIARLYDPTRGEILIDGEPLTKLALRDTRSEIGFVPQEPFLFSMTIGQNVRFGLDSLEYDDTLNRPTPTRPLLKDDTRAAISQPERIAQAVEVAGLSPDMSGFADGLDTLVGERGVTLSGGQKQRVTIARALLMDPRILILDDALSSVDTKTEGVILDHLDSIMKNRTSIILTHRFNALSRVDKIFVLDEGRIVEAGSQPELLAARGVFYEMCERQRLEESLKS</sequence>
<dbReference type="SUPFAM" id="SSF52540">
    <property type="entry name" value="P-loop containing nucleoside triphosphate hydrolases"/>
    <property type="match status" value="1"/>
</dbReference>
<dbReference type="GO" id="GO:0005524">
    <property type="term" value="F:ATP binding"/>
    <property type="evidence" value="ECO:0007669"/>
    <property type="project" value="UniProtKB-KW"/>
</dbReference>
<dbReference type="PROSITE" id="PS50893">
    <property type="entry name" value="ABC_TRANSPORTER_2"/>
    <property type="match status" value="1"/>
</dbReference>
<dbReference type="AlphaFoldDB" id="A0A2Z4FJS2"/>
<dbReference type="SUPFAM" id="SSF90123">
    <property type="entry name" value="ABC transporter transmembrane region"/>
    <property type="match status" value="1"/>
</dbReference>
<keyword evidence="8" id="KW-0472">Membrane</keyword>
<dbReference type="InterPro" id="IPR017871">
    <property type="entry name" value="ABC_transporter-like_CS"/>
</dbReference>